<name>A0AAD9EB44_9PEZI</name>
<keyword evidence="2" id="KW-1185">Reference proteome</keyword>
<dbReference type="EMBL" id="JAQOWY010000804">
    <property type="protein sequence ID" value="KAK1838576.1"/>
    <property type="molecule type" value="Genomic_DNA"/>
</dbReference>
<dbReference type="Proteomes" id="UP001243330">
    <property type="component" value="Unassembled WGS sequence"/>
</dbReference>
<reference evidence="1" key="1">
    <citation type="submission" date="2023-01" db="EMBL/GenBank/DDBJ databases">
        <title>Colletotrichum chrysophilum M932 genome sequence.</title>
        <authorList>
            <person name="Baroncelli R."/>
        </authorList>
    </citation>
    <scope>NUCLEOTIDE SEQUENCE</scope>
    <source>
        <strain evidence="1">M932</strain>
    </source>
</reference>
<evidence type="ECO:0000313" key="1">
    <source>
        <dbReference type="EMBL" id="KAK1838576.1"/>
    </source>
</evidence>
<protein>
    <submittedName>
        <fullName evidence="1">Uncharacterized protein</fullName>
    </submittedName>
</protein>
<organism evidence="1 2">
    <name type="scientific">Colletotrichum chrysophilum</name>
    <dbReference type="NCBI Taxonomy" id="1836956"/>
    <lineage>
        <taxon>Eukaryota</taxon>
        <taxon>Fungi</taxon>
        <taxon>Dikarya</taxon>
        <taxon>Ascomycota</taxon>
        <taxon>Pezizomycotina</taxon>
        <taxon>Sordariomycetes</taxon>
        <taxon>Hypocreomycetidae</taxon>
        <taxon>Glomerellales</taxon>
        <taxon>Glomerellaceae</taxon>
        <taxon>Colletotrichum</taxon>
        <taxon>Colletotrichum gloeosporioides species complex</taxon>
    </lineage>
</organism>
<dbReference type="AlphaFoldDB" id="A0AAD9EB44"/>
<proteinExistence type="predicted"/>
<evidence type="ECO:0000313" key="2">
    <source>
        <dbReference type="Proteomes" id="UP001243330"/>
    </source>
</evidence>
<comment type="caution">
    <text evidence="1">The sequence shown here is derived from an EMBL/GenBank/DDBJ whole genome shotgun (WGS) entry which is preliminary data.</text>
</comment>
<accession>A0AAD9EB44</accession>
<sequence>MDGVVPCAHHGLNLKLQASSFIVETILSLKTISLPSGKTDPGSSYLINA</sequence>
<gene>
    <name evidence="1" type="ORF">CCHR01_18803</name>
</gene>